<comment type="caution">
    <text evidence="2">The sequence shown here is derived from an EMBL/GenBank/DDBJ whole genome shotgun (WGS) entry which is preliminary data.</text>
</comment>
<evidence type="ECO:0000313" key="2">
    <source>
        <dbReference type="EMBL" id="GAA0397979.1"/>
    </source>
</evidence>
<dbReference type="EMBL" id="BAAAEJ010000009">
    <property type="protein sequence ID" value="GAA0397979.1"/>
    <property type="molecule type" value="Genomic_DNA"/>
</dbReference>
<keyword evidence="3" id="KW-1185">Reference proteome</keyword>
<protein>
    <recommendedName>
        <fullName evidence="1">Integrase catalytic domain-containing protein</fullName>
    </recommendedName>
</protein>
<accession>A0ABN0YJU3</accession>
<sequence length="75" mass="8822">MDHLFDERFGNCLDNVAMENFFSPLKTERIGKKPYRSIAQAKADVFDYIECFYNPTQRYSALGYLSHIDFERETG</sequence>
<gene>
    <name evidence="2" type="ORF">GCM10009093_25750</name>
</gene>
<dbReference type="InterPro" id="IPR050900">
    <property type="entry name" value="Transposase_IS3/IS150/IS904"/>
</dbReference>
<dbReference type="Pfam" id="PF13333">
    <property type="entry name" value="rve_2"/>
    <property type="match status" value="1"/>
</dbReference>
<proteinExistence type="predicted"/>
<dbReference type="Proteomes" id="UP001500791">
    <property type="component" value="Unassembled WGS sequence"/>
</dbReference>
<dbReference type="PANTHER" id="PTHR46889">
    <property type="entry name" value="TRANSPOSASE INSF FOR INSERTION SEQUENCE IS3B-RELATED"/>
    <property type="match status" value="1"/>
</dbReference>
<dbReference type="InterPro" id="IPR001584">
    <property type="entry name" value="Integrase_cat-core"/>
</dbReference>
<feature type="domain" description="Integrase catalytic" evidence="1">
    <location>
        <begin position="19"/>
        <end position="73"/>
    </location>
</feature>
<reference evidence="2 3" key="1">
    <citation type="journal article" date="2019" name="Int. J. Syst. Evol. Microbiol.">
        <title>The Global Catalogue of Microorganisms (GCM) 10K type strain sequencing project: providing services to taxonomists for standard genome sequencing and annotation.</title>
        <authorList>
            <consortium name="The Broad Institute Genomics Platform"/>
            <consortium name="The Broad Institute Genome Sequencing Center for Infectious Disease"/>
            <person name="Wu L."/>
            <person name="Ma J."/>
        </authorList>
    </citation>
    <scope>NUCLEOTIDE SEQUENCE [LARGE SCALE GENOMIC DNA]</scope>
    <source>
        <strain evidence="2 3">JCM 13476</strain>
    </source>
</reference>
<evidence type="ECO:0000313" key="3">
    <source>
        <dbReference type="Proteomes" id="UP001500791"/>
    </source>
</evidence>
<organism evidence="2 3">
    <name type="scientific">Brevundimonas terrae</name>
    <dbReference type="NCBI Taxonomy" id="363631"/>
    <lineage>
        <taxon>Bacteria</taxon>
        <taxon>Pseudomonadati</taxon>
        <taxon>Pseudomonadota</taxon>
        <taxon>Alphaproteobacteria</taxon>
        <taxon>Caulobacterales</taxon>
        <taxon>Caulobacteraceae</taxon>
        <taxon>Brevundimonas</taxon>
    </lineage>
</organism>
<dbReference type="PANTHER" id="PTHR46889:SF4">
    <property type="entry name" value="TRANSPOSASE INSO FOR INSERTION SEQUENCE ELEMENT IS911B-RELATED"/>
    <property type="match status" value="1"/>
</dbReference>
<name>A0ABN0YJU3_9CAUL</name>
<evidence type="ECO:0000259" key="1">
    <source>
        <dbReference type="Pfam" id="PF13333"/>
    </source>
</evidence>